<keyword evidence="2" id="KW-1185">Reference proteome</keyword>
<reference evidence="1 2" key="1">
    <citation type="submission" date="2016-07" db="EMBL/GenBank/DDBJ databases">
        <title>Draft genome of the white-rot fungus Obba rivulosa 3A-2.</title>
        <authorList>
            <consortium name="DOE Joint Genome Institute"/>
            <person name="Miettinen O."/>
            <person name="Riley R."/>
            <person name="Acob R."/>
            <person name="Barry K."/>
            <person name="Cullen D."/>
            <person name="De Vries R."/>
            <person name="Hainaut M."/>
            <person name="Hatakka A."/>
            <person name="Henrissat B."/>
            <person name="Hilden K."/>
            <person name="Kuo R."/>
            <person name="Labutti K."/>
            <person name="Lipzen A."/>
            <person name="Makela M.R."/>
            <person name="Sandor L."/>
            <person name="Spatafora J.W."/>
            <person name="Grigoriev I.V."/>
            <person name="Hibbett D.S."/>
        </authorList>
    </citation>
    <scope>NUCLEOTIDE SEQUENCE [LARGE SCALE GENOMIC DNA]</scope>
    <source>
        <strain evidence="1 2">3A-2</strain>
    </source>
</reference>
<evidence type="ECO:0000313" key="2">
    <source>
        <dbReference type="Proteomes" id="UP000250043"/>
    </source>
</evidence>
<evidence type="ECO:0000313" key="1">
    <source>
        <dbReference type="EMBL" id="OCH94084.1"/>
    </source>
</evidence>
<name>A0A8E2DQQ6_9APHY</name>
<gene>
    <name evidence="1" type="ORF">OBBRIDRAFT_196247</name>
</gene>
<dbReference type="OrthoDB" id="2774821at2759"/>
<dbReference type="AlphaFoldDB" id="A0A8E2DQQ6"/>
<dbReference type="EMBL" id="KV722347">
    <property type="protein sequence ID" value="OCH94084.1"/>
    <property type="molecule type" value="Genomic_DNA"/>
</dbReference>
<protein>
    <submittedName>
        <fullName evidence="1">Uncharacterized protein</fullName>
    </submittedName>
</protein>
<accession>A0A8E2DQQ6</accession>
<sequence>MSFATYPPGKHLRDIQNLFPYIEDDVMAAVLDHTLSGSELYKLDSRRIFEFEWNLVDAALEDSTVALGVAPCATDIYKTLDALLVPLNAYFSIITVHGLARGQSPTLPCYFFRYSSHLVKLVAQYEWFAVLSYHIAFFTRRCREMRAGEYSGWARTDVDLMEEFLVPHQLPHQLNTKTHRKSGRIRG</sequence>
<dbReference type="Proteomes" id="UP000250043">
    <property type="component" value="Unassembled WGS sequence"/>
</dbReference>
<organism evidence="1 2">
    <name type="scientific">Obba rivulosa</name>
    <dbReference type="NCBI Taxonomy" id="1052685"/>
    <lineage>
        <taxon>Eukaryota</taxon>
        <taxon>Fungi</taxon>
        <taxon>Dikarya</taxon>
        <taxon>Basidiomycota</taxon>
        <taxon>Agaricomycotina</taxon>
        <taxon>Agaricomycetes</taxon>
        <taxon>Polyporales</taxon>
        <taxon>Gelatoporiaceae</taxon>
        <taxon>Obba</taxon>
    </lineage>
</organism>
<proteinExistence type="predicted"/>